<reference evidence="2" key="1">
    <citation type="submission" date="2023-03" db="EMBL/GenBank/DDBJ databases">
        <title>Massive genome expansion in bonnet fungi (Mycena s.s.) driven by repeated elements and novel gene families across ecological guilds.</title>
        <authorList>
            <consortium name="Lawrence Berkeley National Laboratory"/>
            <person name="Harder C.B."/>
            <person name="Miyauchi S."/>
            <person name="Viragh M."/>
            <person name="Kuo A."/>
            <person name="Thoen E."/>
            <person name="Andreopoulos B."/>
            <person name="Lu D."/>
            <person name="Skrede I."/>
            <person name="Drula E."/>
            <person name="Henrissat B."/>
            <person name="Morin E."/>
            <person name="Kohler A."/>
            <person name="Barry K."/>
            <person name="LaButti K."/>
            <person name="Morin E."/>
            <person name="Salamov A."/>
            <person name="Lipzen A."/>
            <person name="Mereny Z."/>
            <person name="Hegedus B."/>
            <person name="Baldrian P."/>
            <person name="Stursova M."/>
            <person name="Weitz H."/>
            <person name="Taylor A."/>
            <person name="Grigoriev I.V."/>
            <person name="Nagy L.G."/>
            <person name="Martin F."/>
            <person name="Kauserud H."/>
        </authorList>
    </citation>
    <scope>NUCLEOTIDE SEQUENCE</scope>
    <source>
        <strain evidence="2">CBHHK067</strain>
    </source>
</reference>
<proteinExistence type="predicted"/>
<feature type="chain" id="PRO_5042252712" evidence="1">
    <location>
        <begin position="17"/>
        <end position="94"/>
    </location>
</feature>
<keyword evidence="1" id="KW-0732">Signal</keyword>
<accession>A0AAD7GM17</accession>
<feature type="signal peptide" evidence="1">
    <location>
        <begin position="1"/>
        <end position="16"/>
    </location>
</feature>
<dbReference type="AlphaFoldDB" id="A0AAD7GM17"/>
<gene>
    <name evidence="2" type="ORF">B0H17DRAFT_1197649</name>
</gene>
<evidence type="ECO:0000313" key="2">
    <source>
        <dbReference type="EMBL" id="KAJ7697257.1"/>
    </source>
</evidence>
<dbReference type="Proteomes" id="UP001221757">
    <property type="component" value="Unassembled WGS sequence"/>
</dbReference>
<dbReference type="EMBL" id="JARKIE010000031">
    <property type="protein sequence ID" value="KAJ7697257.1"/>
    <property type="molecule type" value="Genomic_DNA"/>
</dbReference>
<organism evidence="2 3">
    <name type="scientific">Mycena rosella</name>
    <name type="common">Pink bonnet</name>
    <name type="synonym">Agaricus rosellus</name>
    <dbReference type="NCBI Taxonomy" id="1033263"/>
    <lineage>
        <taxon>Eukaryota</taxon>
        <taxon>Fungi</taxon>
        <taxon>Dikarya</taxon>
        <taxon>Basidiomycota</taxon>
        <taxon>Agaricomycotina</taxon>
        <taxon>Agaricomycetes</taxon>
        <taxon>Agaricomycetidae</taxon>
        <taxon>Agaricales</taxon>
        <taxon>Marasmiineae</taxon>
        <taxon>Mycenaceae</taxon>
        <taxon>Mycena</taxon>
    </lineage>
</organism>
<evidence type="ECO:0000313" key="3">
    <source>
        <dbReference type="Proteomes" id="UP001221757"/>
    </source>
</evidence>
<keyword evidence="3" id="KW-1185">Reference proteome</keyword>
<name>A0AAD7GM17_MYCRO</name>
<evidence type="ECO:0000256" key="1">
    <source>
        <dbReference type="SAM" id="SignalP"/>
    </source>
</evidence>
<protein>
    <submittedName>
        <fullName evidence="2">Uncharacterized protein</fullName>
    </submittedName>
</protein>
<sequence>MKFFATLLMLIPLIAALPSPVHNNIEVIACDAELAGQVFICTGTCSLFFGKTVQDNGCLGAFYRPIVSPGIADLSANATTKALDNQISSFTCFY</sequence>
<comment type="caution">
    <text evidence="2">The sequence shown here is derived from an EMBL/GenBank/DDBJ whole genome shotgun (WGS) entry which is preliminary data.</text>
</comment>